<dbReference type="EMBL" id="LT906454">
    <property type="protein sequence ID" value="SNV41522.1"/>
    <property type="molecule type" value="Genomic_DNA"/>
</dbReference>
<dbReference type="AlphaFoldDB" id="A0A239X4E8"/>
<dbReference type="InterPro" id="IPR003140">
    <property type="entry name" value="PLipase/COase/thioEstase"/>
</dbReference>
<feature type="domain" description="Phospholipase/carboxylesterase/thioesterase" evidence="3">
    <location>
        <begin position="9"/>
        <end position="197"/>
    </location>
</feature>
<evidence type="ECO:0000259" key="3">
    <source>
        <dbReference type="Pfam" id="PF02230"/>
    </source>
</evidence>
<dbReference type="KEGG" id="saco:SAME_01353"/>
<accession>A0A239X4E8</accession>
<evidence type="ECO:0000313" key="4">
    <source>
        <dbReference type="EMBL" id="SNV41522.1"/>
    </source>
</evidence>
<evidence type="ECO:0000313" key="5">
    <source>
        <dbReference type="Proteomes" id="UP000215144"/>
    </source>
</evidence>
<sequence>MNHLFYKGDLDQPTLILLHGTGGDETSILSIAKRLNPHASVLSLRGDVNENGALRFFQRLSEGQYDVVDLEKRRERLRIFLEEAAQSYQFKLDEAVLVGFSNGANMAIALLLEDDSLLKIGVLMAPMYPIDTSHLRQKKAKTRVFLSLGSADPIVPLDESYKVISEFEKRDALLQVYWVRGHEVTAASLEAAKKWLASQMLVMRSDG</sequence>
<gene>
    <name evidence="4" type="ORF">SAMEA4504048_01353</name>
</gene>
<evidence type="ECO:0000256" key="1">
    <source>
        <dbReference type="ARBA" id="ARBA00006499"/>
    </source>
</evidence>
<dbReference type="InterPro" id="IPR050565">
    <property type="entry name" value="LYPA1-2/EST-like"/>
</dbReference>
<dbReference type="Gene3D" id="3.40.50.1820">
    <property type="entry name" value="alpha/beta hydrolase"/>
    <property type="match status" value="1"/>
</dbReference>
<reference evidence="4 5" key="1">
    <citation type="submission" date="2017-06" db="EMBL/GenBank/DDBJ databases">
        <authorList>
            <consortium name="Pathogen Informatics"/>
        </authorList>
    </citation>
    <scope>NUCLEOTIDE SEQUENCE [LARGE SCALE GENOMIC DNA]</scope>
    <source>
        <strain evidence="4 5">NCTC11291</strain>
    </source>
</reference>
<dbReference type="RefSeq" id="WP_095122865.1">
    <property type="nucleotide sequence ID" value="NZ_LT906454.1"/>
</dbReference>
<dbReference type="InterPro" id="IPR029058">
    <property type="entry name" value="AB_hydrolase_fold"/>
</dbReference>
<dbReference type="SUPFAM" id="SSF53474">
    <property type="entry name" value="alpha/beta-Hydrolases"/>
    <property type="match status" value="1"/>
</dbReference>
<protein>
    <submittedName>
        <fullName evidence="4">Phospholipase/carboxylesterase</fullName>
    </submittedName>
</protein>
<dbReference type="PANTHER" id="PTHR10655:SF17">
    <property type="entry name" value="LYSOPHOSPHOLIPASE-LIKE PROTEIN 1"/>
    <property type="match status" value="1"/>
</dbReference>
<dbReference type="Pfam" id="PF02230">
    <property type="entry name" value="Abhydrolase_2"/>
    <property type="match status" value="1"/>
</dbReference>
<dbReference type="OrthoDB" id="9796570at2"/>
<comment type="similarity">
    <text evidence="1">Belongs to the AB hydrolase superfamily. AB hydrolase 2 family.</text>
</comment>
<keyword evidence="2" id="KW-0378">Hydrolase</keyword>
<organism evidence="4 5">
    <name type="scientific">Streptococcus acidominimus</name>
    <dbReference type="NCBI Taxonomy" id="1326"/>
    <lineage>
        <taxon>Bacteria</taxon>
        <taxon>Bacillati</taxon>
        <taxon>Bacillota</taxon>
        <taxon>Bacilli</taxon>
        <taxon>Lactobacillales</taxon>
        <taxon>Streptococcaceae</taxon>
        <taxon>Streptococcus</taxon>
    </lineage>
</organism>
<evidence type="ECO:0000256" key="2">
    <source>
        <dbReference type="ARBA" id="ARBA00022801"/>
    </source>
</evidence>
<name>A0A239X4E8_STRAI</name>
<dbReference type="GO" id="GO:0016787">
    <property type="term" value="F:hydrolase activity"/>
    <property type="evidence" value="ECO:0007669"/>
    <property type="project" value="UniProtKB-KW"/>
</dbReference>
<dbReference type="Proteomes" id="UP000215144">
    <property type="component" value="Chromosome 1"/>
</dbReference>
<dbReference type="PANTHER" id="PTHR10655">
    <property type="entry name" value="LYSOPHOSPHOLIPASE-RELATED"/>
    <property type="match status" value="1"/>
</dbReference>
<proteinExistence type="inferred from homology"/>